<evidence type="ECO:0000313" key="1">
    <source>
        <dbReference type="EMBL" id="GMR57784.1"/>
    </source>
</evidence>
<dbReference type="EMBL" id="BTRK01000006">
    <property type="protein sequence ID" value="GMR57784.1"/>
    <property type="molecule type" value="Genomic_DNA"/>
</dbReference>
<organism evidence="1 2">
    <name type="scientific">Pristionchus mayeri</name>
    <dbReference type="NCBI Taxonomy" id="1317129"/>
    <lineage>
        <taxon>Eukaryota</taxon>
        <taxon>Metazoa</taxon>
        <taxon>Ecdysozoa</taxon>
        <taxon>Nematoda</taxon>
        <taxon>Chromadorea</taxon>
        <taxon>Rhabditida</taxon>
        <taxon>Rhabditina</taxon>
        <taxon>Diplogasteromorpha</taxon>
        <taxon>Diplogasteroidea</taxon>
        <taxon>Neodiplogasteridae</taxon>
        <taxon>Pristionchus</taxon>
    </lineage>
</organism>
<name>A0AAN5D7D5_9BILA</name>
<evidence type="ECO:0000313" key="2">
    <source>
        <dbReference type="Proteomes" id="UP001328107"/>
    </source>
</evidence>
<comment type="caution">
    <text evidence="1">The sequence shown here is derived from an EMBL/GenBank/DDBJ whole genome shotgun (WGS) entry which is preliminary data.</text>
</comment>
<keyword evidence="2" id="KW-1185">Reference proteome</keyword>
<sequence>RGISCSDFLTRIAQNVTLRQITVGFQSQVYKDVYTLLHKFDVELILIGFESDEFASAVITRSYLLQLANSHKFLNVSRLGRVATPEDLLALYRVIESGKAKMRCFMTGVVVEVWQPFLALLGITMRAGYRIHSTNKEIQVFGCNEPNGDCVIYIFDKNMELSLFAKGEGHRLGMNLHGNEDSLKAAKRAMAGCRPISVV</sequence>
<gene>
    <name evidence="1" type="ORF">PMAYCL1PPCAC_27979</name>
</gene>
<proteinExistence type="predicted"/>
<accession>A0AAN5D7D5</accession>
<feature type="non-terminal residue" evidence="1">
    <location>
        <position position="1"/>
    </location>
</feature>
<dbReference type="AlphaFoldDB" id="A0AAN5D7D5"/>
<dbReference type="Proteomes" id="UP001328107">
    <property type="component" value="Unassembled WGS sequence"/>
</dbReference>
<reference evidence="2" key="1">
    <citation type="submission" date="2022-10" db="EMBL/GenBank/DDBJ databases">
        <title>Genome assembly of Pristionchus species.</title>
        <authorList>
            <person name="Yoshida K."/>
            <person name="Sommer R.J."/>
        </authorList>
    </citation>
    <scope>NUCLEOTIDE SEQUENCE [LARGE SCALE GENOMIC DNA]</scope>
    <source>
        <strain evidence="2">RS5460</strain>
    </source>
</reference>
<protein>
    <submittedName>
        <fullName evidence="1">Uncharacterized protein</fullName>
    </submittedName>
</protein>